<evidence type="ECO:0000256" key="1">
    <source>
        <dbReference type="ARBA" id="ARBA00004496"/>
    </source>
</evidence>
<dbReference type="SUPFAM" id="SSF69304">
    <property type="entry name" value="Tricorn protease N-terminal domain"/>
    <property type="match status" value="1"/>
</dbReference>
<feature type="chain" id="PRO_5035312530" description="Tricorn protease homolog" evidence="10">
    <location>
        <begin position="19"/>
        <end position="1099"/>
    </location>
</feature>
<gene>
    <name evidence="12" type="ORF">J3U87_32930</name>
</gene>
<evidence type="ECO:0000256" key="6">
    <source>
        <dbReference type="ARBA" id="ARBA00022825"/>
    </source>
</evidence>
<dbReference type="PANTHER" id="PTHR43253:SF1">
    <property type="entry name" value="TRICORN PROTEASE HOMOLOG 2-RELATED"/>
    <property type="match status" value="1"/>
</dbReference>
<feature type="active site" description="Nucleophile" evidence="8">
    <location>
        <position position="981"/>
    </location>
</feature>
<feature type="active site" description="Charge relay system" evidence="8">
    <location>
        <position position="1040"/>
    </location>
</feature>
<dbReference type="GO" id="GO:0008236">
    <property type="term" value="F:serine-type peptidase activity"/>
    <property type="evidence" value="ECO:0007669"/>
    <property type="project" value="UniProtKB-UniRule"/>
</dbReference>
<dbReference type="Pfam" id="PF14685">
    <property type="entry name" value="PDZ_Tricorn"/>
    <property type="match status" value="1"/>
</dbReference>
<dbReference type="InterPro" id="IPR029414">
    <property type="entry name" value="Tricorn_PDZ"/>
</dbReference>
<dbReference type="InterPro" id="IPR028204">
    <property type="entry name" value="Tricorn_C1"/>
</dbReference>
<evidence type="ECO:0000256" key="10">
    <source>
        <dbReference type="SAM" id="SignalP"/>
    </source>
</evidence>
<comment type="subcellular location">
    <subcellularLocation>
        <location evidence="1 7">Cytoplasm</location>
    </subcellularLocation>
</comment>
<keyword evidence="5 7" id="KW-0378">Hydrolase</keyword>
<dbReference type="SMART" id="SM00245">
    <property type="entry name" value="TSPc"/>
    <property type="match status" value="1"/>
</dbReference>
<dbReference type="SUPFAM" id="SSF50156">
    <property type="entry name" value="PDZ domain-like"/>
    <property type="match status" value="1"/>
</dbReference>
<feature type="region of interest" description="Disordered" evidence="9">
    <location>
        <begin position="1076"/>
        <end position="1099"/>
    </location>
</feature>
<evidence type="ECO:0000256" key="7">
    <source>
        <dbReference type="PIRNR" id="PIRNR036421"/>
    </source>
</evidence>
<evidence type="ECO:0000256" key="9">
    <source>
        <dbReference type="SAM" id="MobiDB-lite"/>
    </source>
</evidence>
<evidence type="ECO:0000256" key="2">
    <source>
        <dbReference type="ARBA" id="ARBA00008524"/>
    </source>
</evidence>
<evidence type="ECO:0000256" key="4">
    <source>
        <dbReference type="ARBA" id="ARBA00022670"/>
    </source>
</evidence>
<keyword evidence="6 7" id="KW-0720">Serine protease</keyword>
<accession>A0A8A4TMH6</accession>
<dbReference type="GO" id="GO:0005737">
    <property type="term" value="C:cytoplasm"/>
    <property type="evidence" value="ECO:0007669"/>
    <property type="project" value="UniProtKB-SubCell"/>
</dbReference>
<dbReference type="EC" id="3.4.21.-" evidence="7"/>
<dbReference type="AlphaFoldDB" id="A0A8A4TMH6"/>
<evidence type="ECO:0000259" key="11">
    <source>
        <dbReference type="SMART" id="SM00245"/>
    </source>
</evidence>
<protein>
    <recommendedName>
        <fullName evidence="7">Tricorn protease homolog</fullName>
        <ecNumber evidence="7">3.4.21.-</ecNumber>
    </recommendedName>
</protein>
<dbReference type="Pfam" id="PF26550">
    <property type="entry name" value="Tricorn_2nd"/>
    <property type="match status" value="1"/>
</dbReference>
<keyword evidence="13" id="KW-1185">Reference proteome</keyword>
<evidence type="ECO:0000313" key="12">
    <source>
        <dbReference type="EMBL" id="QTD50414.1"/>
    </source>
</evidence>
<dbReference type="InterPro" id="IPR005151">
    <property type="entry name" value="Tail-specific_protease"/>
</dbReference>
<dbReference type="InterPro" id="IPR012393">
    <property type="entry name" value="Tricorn_protease"/>
</dbReference>
<dbReference type="KEGG" id="scor:J3U87_32930"/>
<dbReference type="RefSeq" id="WP_237380091.1">
    <property type="nucleotide sequence ID" value="NZ_CP071793.1"/>
</dbReference>
<dbReference type="Gene3D" id="3.90.226.10">
    <property type="entry name" value="2-enoyl-CoA Hydratase, Chain A, domain 1"/>
    <property type="match status" value="1"/>
</dbReference>
<evidence type="ECO:0000256" key="8">
    <source>
        <dbReference type="PIRSR" id="PIRSR036421-1"/>
    </source>
</evidence>
<dbReference type="Pfam" id="PF26549">
    <property type="entry name" value="Tricorn_N"/>
    <property type="match status" value="1"/>
</dbReference>
<dbReference type="Gene3D" id="2.120.10.60">
    <property type="entry name" value="Tricorn protease N-terminal domain"/>
    <property type="match status" value="1"/>
</dbReference>
<dbReference type="Gene3D" id="3.30.750.44">
    <property type="match status" value="1"/>
</dbReference>
<comment type="function">
    <text evidence="7">Degrades oligopeptides.</text>
</comment>
<sequence>MRLLCCFLAACSSLVAFAAEGDARLLRFPDIYKDKIVFVSAGDLYVVPSAGGVARRLTSHEGRELFPKFSPDGSMIAFSAEYNGTRQVYVMPSEGGVPRQLTFYNDVGPMPPRGGFDNQVMDWSPDGKHILFRANRLPWGVRMGRFYTVPVDGGLEQPLAIPESGGGMFSPDGTKIVYTPISREWRTWKRTHGGRAQDVWVYDLERDEATRVTDHPLTDNLPMWVGKSLFFTSDREYTLNLFRCDPDGGNLTKVTNHGEWDVLWPSAGPTQIVYENAGGLRVFDSVSGNDREVSVQIVGAFEQTLAYRANVSEFIDGFEVSPSGKRAVFTARGDVFTVPVEHGPTRNLSRTSGVRERNPVWSPDGKWIAYLSDREGEYELFVRPAKGGEERRITTGLPMWPMAPTWSPDSEKLAVSSKDRKLYIVHVADGKMVEVAKGRYGDLLDHAWSPDSEWLVYTQVAENQFGVIWGFHLEPGEHHQLTSEHINNFNPAFSPDGNYLYFLSNRDYNLTFSGYEFSYMYTRPTRIYAATLNDSVARPFAPKSDEEEAKAAEPPKEEDDSAAKDRKKGKKKGRKKAEKAAESESEKPGLQVDGFESRVFVLDVGSGNYGALSANKAGVFFLERNQGGPATLRHFDMAKRKTETVLENVFGYRLSAKGDSLIYRSGNNYGIVKAQPKQKPKSLNLSKMEVKIEPRAEWRQIYHDAYLLMRDWFYDPDMHGYDWKALWDRYRPLVDHVKTRSELDFILGELGGELNAGHYYVNSGDEPRVERDNSGLLGAEMEADASGFYKVREILPGENWHQNFRSPLRDVGVNVSEGEFILAVDGVNVRTDTNFYATLEGKGDQEVTLTVNDKPSTEGAREVVVRTITRETNLRYLKWVRERQAKVDELSGGRIGYIHVPNTAFEGNRELFKHFYAQMHKDALVLDDRYNGGGFIPFHMIELLGRPVLSYWAQRDIEPFRSPGYAHVGPKAVLTNGYSSSGGDAFPYYMRKQGLAKLYGTRTWGGLIGLQGNPAFLDGGSLSIPVFRFVDPDTGQWAVENEGVSPDVEVVDRPDLIAKGQDPTLEAAVEALLKELEKNPPKKIQMPDPPNESKRPPRR</sequence>
<keyword evidence="4 7" id="KW-0645">Protease</keyword>
<feature type="compositionally biased region" description="Basic and acidic residues" evidence="9">
    <location>
        <begin position="578"/>
        <end position="587"/>
    </location>
</feature>
<feature type="region of interest" description="Disordered" evidence="9">
    <location>
        <begin position="539"/>
        <end position="589"/>
    </location>
</feature>
<dbReference type="GO" id="GO:0006508">
    <property type="term" value="P:proteolysis"/>
    <property type="evidence" value="ECO:0007669"/>
    <property type="project" value="UniProtKB-UniRule"/>
</dbReference>
<feature type="active site" description="Charge relay system" evidence="8">
    <location>
        <position position="758"/>
    </location>
</feature>
<feature type="signal peptide" evidence="10">
    <location>
        <begin position="1"/>
        <end position="18"/>
    </location>
</feature>
<organism evidence="12 13">
    <name type="scientific">Sulfidibacter corallicola</name>
    <dbReference type="NCBI Taxonomy" id="2818388"/>
    <lineage>
        <taxon>Bacteria</taxon>
        <taxon>Pseudomonadati</taxon>
        <taxon>Acidobacteriota</taxon>
        <taxon>Holophagae</taxon>
        <taxon>Acanthopleuribacterales</taxon>
        <taxon>Acanthopleuribacteraceae</taxon>
        <taxon>Sulfidibacter</taxon>
    </lineage>
</organism>
<dbReference type="Gene3D" id="2.130.10.10">
    <property type="entry name" value="YVTN repeat-like/Quinoprotein amine dehydrogenase"/>
    <property type="match status" value="1"/>
</dbReference>
<dbReference type="Gene3D" id="2.30.42.10">
    <property type="match status" value="1"/>
</dbReference>
<dbReference type="InterPro" id="IPR029045">
    <property type="entry name" value="ClpP/crotonase-like_dom_sf"/>
</dbReference>
<dbReference type="PIRSF" id="PIRSF036421">
    <property type="entry name" value="Tricorn_protease"/>
    <property type="match status" value="1"/>
</dbReference>
<dbReference type="Pfam" id="PF03572">
    <property type="entry name" value="Peptidase_S41"/>
    <property type="match status" value="1"/>
</dbReference>
<evidence type="ECO:0000256" key="3">
    <source>
        <dbReference type="ARBA" id="ARBA00022490"/>
    </source>
</evidence>
<feature type="domain" description="Tail specific protease" evidence="11">
    <location>
        <begin position="861"/>
        <end position="1051"/>
    </location>
</feature>
<dbReference type="CDD" id="cd07562">
    <property type="entry name" value="Peptidase_S41_TRI"/>
    <property type="match status" value="1"/>
</dbReference>
<name>A0A8A4TMH6_SULCO</name>
<dbReference type="EMBL" id="CP071793">
    <property type="protein sequence ID" value="QTD50414.1"/>
    <property type="molecule type" value="Genomic_DNA"/>
</dbReference>
<evidence type="ECO:0000313" key="13">
    <source>
        <dbReference type="Proteomes" id="UP000663929"/>
    </source>
</evidence>
<feature type="compositionally biased region" description="Basic residues" evidence="9">
    <location>
        <begin position="565"/>
        <end position="577"/>
    </location>
</feature>
<dbReference type="SUPFAM" id="SSF52096">
    <property type="entry name" value="ClpP/crotonase"/>
    <property type="match status" value="1"/>
</dbReference>
<keyword evidence="10" id="KW-0732">Signal</keyword>
<evidence type="ECO:0000256" key="5">
    <source>
        <dbReference type="ARBA" id="ARBA00022801"/>
    </source>
</evidence>
<dbReference type="InterPro" id="IPR015943">
    <property type="entry name" value="WD40/YVTN_repeat-like_dom_sf"/>
</dbReference>
<keyword evidence="3 7" id="KW-0963">Cytoplasm</keyword>
<proteinExistence type="inferred from homology"/>
<dbReference type="InterPro" id="IPR036034">
    <property type="entry name" value="PDZ_sf"/>
</dbReference>
<dbReference type="SUPFAM" id="SSF82171">
    <property type="entry name" value="DPP6 N-terminal domain-like"/>
    <property type="match status" value="1"/>
</dbReference>
<dbReference type="Proteomes" id="UP000663929">
    <property type="component" value="Chromosome"/>
</dbReference>
<dbReference type="PANTHER" id="PTHR43253">
    <property type="entry name" value="TRICORN PROTEASE HOMOLOG 2-RELATED"/>
    <property type="match status" value="1"/>
</dbReference>
<comment type="similarity">
    <text evidence="2 7">Belongs to the peptidase S41B family.</text>
</comment>
<dbReference type="Pfam" id="PF14684">
    <property type="entry name" value="Tricorn_C1"/>
    <property type="match status" value="1"/>
</dbReference>
<reference evidence="12" key="1">
    <citation type="submission" date="2021-03" db="EMBL/GenBank/DDBJ databases">
        <title>Acanthopleuribacteraceae sp. M133.</title>
        <authorList>
            <person name="Wang G."/>
        </authorList>
    </citation>
    <scope>NUCLEOTIDE SEQUENCE</scope>
    <source>
        <strain evidence="12">M133</strain>
    </source>
</reference>